<dbReference type="Proteomes" id="UP001235939">
    <property type="component" value="Chromosome 01"/>
</dbReference>
<sequence>MSIIQDKVTRPPFTAINEENIERAPDLILLDRRVTFDKVAHCLQIIHGSVYEIIHNRLGFHSLRKMELSLVTKHGFIITTRRVAEDHYIKRAKSVFLNEVRSSVDYLSIFTDLRHALRICCTLDSRLMAYD</sequence>
<evidence type="ECO:0000313" key="1">
    <source>
        <dbReference type="EMBL" id="UYV61169.1"/>
    </source>
</evidence>
<gene>
    <name evidence="1" type="ORF">LAZ67_1003696</name>
</gene>
<dbReference type="EMBL" id="CP092863">
    <property type="protein sequence ID" value="UYV61169.1"/>
    <property type="molecule type" value="Genomic_DNA"/>
</dbReference>
<protein>
    <submittedName>
        <fullName evidence="1">Uncharacterized protein</fullName>
    </submittedName>
</protein>
<proteinExistence type="predicted"/>
<accession>A0ABY6JX03</accession>
<evidence type="ECO:0000313" key="2">
    <source>
        <dbReference type="Proteomes" id="UP001235939"/>
    </source>
</evidence>
<name>A0ABY6JX03_9ARAC</name>
<reference evidence="1 2" key="1">
    <citation type="submission" date="2022-01" db="EMBL/GenBank/DDBJ databases">
        <title>A chromosomal length assembly of Cordylochernes scorpioides.</title>
        <authorList>
            <person name="Zeh D."/>
            <person name="Zeh J."/>
        </authorList>
    </citation>
    <scope>NUCLEOTIDE SEQUENCE [LARGE SCALE GENOMIC DNA]</scope>
    <source>
        <strain evidence="1">IN4F17</strain>
        <tissue evidence="1">Whole Body</tissue>
    </source>
</reference>
<keyword evidence="2" id="KW-1185">Reference proteome</keyword>
<organism evidence="1 2">
    <name type="scientific">Cordylochernes scorpioides</name>
    <dbReference type="NCBI Taxonomy" id="51811"/>
    <lineage>
        <taxon>Eukaryota</taxon>
        <taxon>Metazoa</taxon>
        <taxon>Ecdysozoa</taxon>
        <taxon>Arthropoda</taxon>
        <taxon>Chelicerata</taxon>
        <taxon>Arachnida</taxon>
        <taxon>Pseudoscorpiones</taxon>
        <taxon>Cheliferoidea</taxon>
        <taxon>Chernetidae</taxon>
        <taxon>Cordylochernes</taxon>
    </lineage>
</organism>